<sequence>MSGVITPIIDTLLHQVLGKRSSVPSNLDVIEPVKPMAPGSAAQALKSDSRLEPGRAGAALQPGFKEGEPSTPRQMPVVPSSTAMHFSPAARTIADILVKFPAPPSVISPATSLLAKPDTANVPLLAASLQDSIESSGLFYESRLARWFRGELPRAVLMREPQMQLQAQLQGGVLPDGSGRTSQGAMPALAQSRLMPMTAQRGEGPSPLTPPPATSAANGAASGPAAAAMPGVEAMRTAAEAGSARDVDPARPPEFADETLQRVVRHQLELLVTPTLRWEGDIWSGLFMALTLQFPAGLQERDARGEQEGDDELPWHSRISLQLANLGELDVQLQLRNRSLSLAIHADQQDSLDALKRSQTTFEERLYRCGFESVRVSVLPGTDADDASDGQVNSERSIS</sequence>
<feature type="region of interest" description="Disordered" evidence="1">
    <location>
        <begin position="39"/>
        <end position="79"/>
    </location>
</feature>
<dbReference type="Gene3D" id="3.30.750.140">
    <property type="match status" value="1"/>
</dbReference>
<protein>
    <recommendedName>
        <fullName evidence="2">Flagellar hook-length control protein-like C-terminal domain-containing protein</fullName>
    </recommendedName>
</protein>
<dbReference type="InterPro" id="IPR038610">
    <property type="entry name" value="FliK-like_C_sf"/>
</dbReference>
<feature type="region of interest" description="Disordered" evidence="1">
    <location>
        <begin position="198"/>
        <end position="225"/>
    </location>
</feature>
<dbReference type="InterPro" id="IPR021136">
    <property type="entry name" value="Flagellar_hook_control-like_C"/>
</dbReference>
<dbReference type="Pfam" id="PF02120">
    <property type="entry name" value="Flg_hook"/>
    <property type="match status" value="1"/>
</dbReference>
<evidence type="ECO:0000259" key="2">
    <source>
        <dbReference type="Pfam" id="PF02120"/>
    </source>
</evidence>
<reference evidence="4" key="1">
    <citation type="journal article" date="2019" name="Int. J. Syst. Evol. Microbiol.">
        <title>The Global Catalogue of Microorganisms (GCM) 10K type strain sequencing project: providing services to taxonomists for standard genome sequencing and annotation.</title>
        <authorList>
            <consortium name="The Broad Institute Genomics Platform"/>
            <consortium name="The Broad Institute Genome Sequencing Center for Infectious Disease"/>
            <person name="Wu L."/>
            <person name="Ma J."/>
        </authorList>
    </citation>
    <scope>NUCLEOTIDE SEQUENCE [LARGE SCALE GENOMIC DNA]</scope>
    <source>
        <strain evidence="4">JCM 18472</strain>
    </source>
</reference>
<keyword evidence="4" id="KW-1185">Reference proteome</keyword>
<evidence type="ECO:0000313" key="4">
    <source>
        <dbReference type="Proteomes" id="UP001500074"/>
    </source>
</evidence>
<dbReference type="EMBL" id="BAABKI010000018">
    <property type="protein sequence ID" value="GAA5175145.1"/>
    <property type="molecule type" value="Genomic_DNA"/>
</dbReference>
<accession>A0ABP9RCJ3</accession>
<feature type="domain" description="Flagellar hook-length control protein-like C-terminal" evidence="2">
    <location>
        <begin position="311"/>
        <end position="383"/>
    </location>
</feature>
<proteinExistence type="predicted"/>
<feature type="compositionally biased region" description="Low complexity" evidence="1">
    <location>
        <begin position="214"/>
        <end position="225"/>
    </location>
</feature>
<name>A0ABP9RCJ3_9GAMM</name>
<evidence type="ECO:0000256" key="1">
    <source>
        <dbReference type="SAM" id="MobiDB-lite"/>
    </source>
</evidence>
<dbReference type="Proteomes" id="UP001500074">
    <property type="component" value="Unassembled WGS sequence"/>
</dbReference>
<comment type="caution">
    <text evidence="3">The sequence shown here is derived from an EMBL/GenBank/DDBJ whole genome shotgun (WGS) entry which is preliminary data.</text>
</comment>
<gene>
    <name evidence="3" type="ORF">GCM10023342_17790</name>
</gene>
<dbReference type="RefSeq" id="WP_031383200.1">
    <property type="nucleotide sequence ID" value="NZ_BAABKI010000018.1"/>
</dbReference>
<evidence type="ECO:0000313" key="3">
    <source>
        <dbReference type="EMBL" id="GAA5175145.1"/>
    </source>
</evidence>
<organism evidence="3 4">
    <name type="scientific">Modicisalibacter zincidurans</name>
    <dbReference type="NCBI Taxonomy" id="1178777"/>
    <lineage>
        <taxon>Bacteria</taxon>
        <taxon>Pseudomonadati</taxon>
        <taxon>Pseudomonadota</taxon>
        <taxon>Gammaproteobacteria</taxon>
        <taxon>Oceanospirillales</taxon>
        <taxon>Halomonadaceae</taxon>
        <taxon>Modicisalibacter</taxon>
    </lineage>
</organism>